<feature type="compositionally biased region" description="Low complexity" evidence="1">
    <location>
        <begin position="262"/>
        <end position="296"/>
    </location>
</feature>
<feature type="compositionally biased region" description="Gly residues" evidence="1">
    <location>
        <begin position="168"/>
        <end position="178"/>
    </location>
</feature>
<feature type="compositionally biased region" description="Low complexity" evidence="1">
    <location>
        <begin position="222"/>
        <end position="237"/>
    </location>
</feature>
<reference evidence="3" key="1">
    <citation type="submission" date="2011-12" db="EMBL/GenBank/DDBJ databases">
        <title>Complete genome sequence of Streptomyces cattleya strain DSM 46488.</title>
        <authorList>
            <person name="Ou H.-Y."/>
            <person name="Li P."/>
            <person name="Zhao C."/>
            <person name="O'Hagan D."/>
            <person name="Deng Z."/>
        </authorList>
    </citation>
    <scope>NUCLEOTIDE SEQUENCE [LARGE SCALE GENOMIC DNA]</scope>
    <source>
        <strain evidence="3">ATCC 35852 / DSM 46488 / JCM 4925 / NBRC 14057 / NRRL 8057</strain>
    </source>
</reference>
<evidence type="ECO:0000313" key="2">
    <source>
        <dbReference type="EMBL" id="AEW96340.1"/>
    </source>
</evidence>
<dbReference type="KEGG" id="sct:SCAT_3984"/>
<organism evidence="2 3">
    <name type="scientific">Streptantibioticus cattleyicolor (strain ATCC 35852 / DSM 46488 / JCM 4925 / NBRC 14057 / NRRL 8057)</name>
    <name type="common">Streptomyces cattleya</name>
    <dbReference type="NCBI Taxonomy" id="1003195"/>
    <lineage>
        <taxon>Bacteria</taxon>
        <taxon>Bacillati</taxon>
        <taxon>Actinomycetota</taxon>
        <taxon>Actinomycetes</taxon>
        <taxon>Kitasatosporales</taxon>
        <taxon>Streptomycetaceae</taxon>
        <taxon>Streptantibioticus</taxon>
    </lineage>
</organism>
<feature type="compositionally biased region" description="Low complexity" evidence="1">
    <location>
        <begin position="179"/>
        <end position="191"/>
    </location>
</feature>
<accession>G8WUP7</accession>
<feature type="region of interest" description="Disordered" evidence="1">
    <location>
        <begin position="1"/>
        <end position="378"/>
    </location>
</feature>
<sequence>MSRETDSSSSGPQGRGGAAYPSGTPPYGTGQYPSQRPQEEPLTGGSAEAAAEERKTETTLTTRIRINIPGSRPIPPVVVRTPVGEEEAASGAAGRDENGGGHARTADGAPGAASARVPGAATTLQGAAGEPSPGAAATGGTATGGGAPGGEKKTSDWFAPRKPVATPGAGGPGTGATGTAGPVVQAAPAAPRTGDPFGAPAAPGASVPRQPEVPYFGGGAPAGPAVPEPDAGAVPPAGSVPFPGGPQAPGAPGTGFDGAVGGAVPQAPAGPTTGPVTGTMRTPAAAGPVTGVDAPAGGPGGAKGKGRTGSGLRGGSPSAVGDTLVGGIPAVPAADDKPAPQFTAPRPPEGGRTASAQPGKTAPSGGTPAKAAKGGKGRNKLALAGGGVLVLAAVAYGAGLLMDHADVPNGTVVLGTDIGGKTKEDALKALDPAVGSRATAPLRIRVGDQDKELKPALAGLAVDPQETVRRLAHRDYNPVSVVRSLFGGTRQAQPAVTVDQEKLRSQVQTLTAGTGTGGGADGMVKFVAGKPVVVPGTPHQAVDLAAAVRTITDAYEHRVTTGSDAPVVLPVTTQQSKVTKEALDKAVREIGAPAMSGRVVVVAGTRSVPFSPEKSLSKILTIVPAGDSGQLTLHIDLAVLKDLYGTAFDGVLLERGTGARTPVTPQDVASAMMAQLGRTAAVKTAVIPNVAP</sequence>
<dbReference type="RefSeq" id="WP_014144698.1">
    <property type="nucleotide sequence ID" value="NC_016111.1"/>
</dbReference>
<keyword evidence="3" id="KW-1185">Reference proteome</keyword>
<feature type="compositionally biased region" description="Low complexity" evidence="1">
    <location>
        <begin position="126"/>
        <end position="140"/>
    </location>
</feature>
<accession>F8K3M0</accession>
<evidence type="ECO:0000313" key="3">
    <source>
        <dbReference type="Proteomes" id="UP000007842"/>
    </source>
</evidence>
<dbReference type="PATRIC" id="fig|1003195.11.peg.5428"/>
<feature type="compositionally biased region" description="Gly residues" evidence="1">
    <location>
        <begin position="297"/>
        <end position="314"/>
    </location>
</feature>
<feature type="compositionally biased region" description="Gly residues" evidence="1">
    <location>
        <begin position="252"/>
        <end position="261"/>
    </location>
</feature>
<gene>
    <name evidence="2" type="ordered locus">SCATT_39690</name>
</gene>
<protein>
    <recommendedName>
        <fullName evidence="4">Peptidoglycan binding domain-containing protein</fullName>
    </recommendedName>
</protein>
<evidence type="ECO:0008006" key="4">
    <source>
        <dbReference type="Google" id="ProtNLM"/>
    </source>
</evidence>
<dbReference type="EMBL" id="CP003219">
    <property type="protein sequence ID" value="AEW96340.1"/>
    <property type="molecule type" value="Genomic_DNA"/>
</dbReference>
<feature type="compositionally biased region" description="Low complexity" evidence="1">
    <location>
        <begin position="361"/>
        <end position="372"/>
    </location>
</feature>
<proteinExistence type="predicted"/>
<evidence type="ECO:0000256" key="1">
    <source>
        <dbReference type="SAM" id="MobiDB-lite"/>
    </source>
</evidence>
<dbReference type="eggNOG" id="COG3115">
    <property type="taxonomic scope" value="Bacteria"/>
</dbReference>
<dbReference type="KEGG" id="scy:SCATT_39690"/>
<dbReference type="Proteomes" id="UP000007842">
    <property type="component" value="Chromosome"/>
</dbReference>
<name>F8K3M0_STREN</name>
<dbReference type="OrthoDB" id="9813301at2"/>
<dbReference type="HOGENOM" id="CLU_025621_0_0_11"/>
<dbReference type="AlphaFoldDB" id="F8K3M0"/>
<dbReference type="STRING" id="1003195.SCATT_39690"/>